<reference evidence="8" key="1">
    <citation type="submission" date="2003-11" db="EMBL/GenBank/DDBJ databases">
        <authorList>
            <person name="Heidelberg J.F."/>
            <person name="Eisen J.A."/>
            <person name="Nelson W.C."/>
            <person name="DeLong E.F."/>
        </authorList>
    </citation>
    <scope>NUCLEOTIDE SEQUENCE</scope>
</reference>
<evidence type="ECO:0000313" key="8">
    <source>
        <dbReference type="EMBL" id="AAR37690.1"/>
    </source>
</evidence>
<dbReference type="EMBL" id="AY458637">
    <property type="protein sequence ID" value="AAR37690.1"/>
    <property type="molecule type" value="Genomic_DNA"/>
</dbReference>
<dbReference type="InterPro" id="IPR040758">
    <property type="entry name" value="PrmC_N"/>
</dbReference>
<dbReference type="SUPFAM" id="SSF53335">
    <property type="entry name" value="S-adenosyl-L-methionine-dependent methyltransferases"/>
    <property type="match status" value="1"/>
</dbReference>
<dbReference type="Pfam" id="PF05175">
    <property type="entry name" value="MTS"/>
    <property type="match status" value="1"/>
</dbReference>
<dbReference type="AlphaFoldDB" id="Q6SHD0"/>
<name>Q6SHD0_9BACT</name>
<comment type="similarity">
    <text evidence="5">Belongs to the protein N5-glutamine methyltransferase family. PrmC subfamily.</text>
</comment>
<evidence type="ECO:0000256" key="1">
    <source>
        <dbReference type="ARBA" id="ARBA00022603"/>
    </source>
</evidence>
<dbReference type="HAMAP" id="MF_02126">
    <property type="entry name" value="RF_methyltr_PrmC"/>
    <property type="match status" value="1"/>
</dbReference>
<comment type="caution">
    <text evidence="5">Lacks conserved residue(s) required for the propagation of feature annotation.</text>
</comment>
<evidence type="ECO:0000256" key="3">
    <source>
        <dbReference type="ARBA" id="ARBA00022691"/>
    </source>
</evidence>
<keyword evidence="2 5" id="KW-0808">Transferase</keyword>
<dbReference type="InterPro" id="IPR019874">
    <property type="entry name" value="RF_methyltr_PrmC"/>
</dbReference>
<evidence type="ECO:0000256" key="4">
    <source>
        <dbReference type="ARBA" id="ARBA00048391"/>
    </source>
</evidence>
<feature type="binding site" evidence="5">
    <location>
        <begin position="119"/>
        <end position="123"/>
    </location>
    <ligand>
        <name>S-adenosyl-L-methionine</name>
        <dbReference type="ChEBI" id="CHEBI:59789"/>
    </ligand>
</feature>
<sequence length="279" mass="31909">MNLENTVKKASLILKNHNIHSYELDAQIILSDIMGMKREFLITNNEINISEKVMKKYDIAIKRRIKREPVAYIIGKKEFWSQDFRVNNSTLIPRPESELLIYKLVSYFENRRINILDIGTGSGCILLSLLKELPLTRGIGIDISAKAVKTAKSNSKKLNLFFRSKFKVVDIDNFNIGRYDLIVANPPYIALKDMKNLSKDILNYEPLIALKGGYDGLDLIKKVIYKSKHLLKANGLLGIEVGTNQYVQASKILKKNGFREVSKEYDCNYNVRCIISTKT</sequence>
<reference evidence="8" key="2">
    <citation type="submission" date="2003-12" db="EMBL/GenBank/DDBJ databases">
        <title>Monterey Bay Coastal Ocean Microbial Observatory environmental clone sequencing.</title>
        <authorList>
            <person name="DeLong E.F."/>
        </authorList>
    </citation>
    <scope>NUCLEOTIDE SEQUENCE</scope>
</reference>
<evidence type="ECO:0000256" key="2">
    <source>
        <dbReference type="ARBA" id="ARBA00022679"/>
    </source>
</evidence>
<keyword evidence="1 5" id="KW-0489">Methyltransferase</keyword>
<dbReference type="InterPro" id="IPR029063">
    <property type="entry name" value="SAM-dependent_MTases_sf"/>
</dbReference>
<dbReference type="GO" id="GO:0003676">
    <property type="term" value="F:nucleic acid binding"/>
    <property type="evidence" value="ECO:0007669"/>
    <property type="project" value="InterPro"/>
</dbReference>
<dbReference type="InterPro" id="IPR002052">
    <property type="entry name" value="DNA_methylase_N6_adenine_CS"/>
</dbReference>
<dbReference type="InterPro" id="IPR050320">
    <property type="entry name" value="N5-glutamine_MTase"/>
</dbReference>
<feature type="domain" description="Release factor glutamine methyltransferase N-terminal" evidence="7">
    <location>
        <begin position="7"/>
        <end position="75"/>
    </location>
</feature>
<dbReference type="NCBIfam" id="TIGR03534">
    <property type="entry name" value="RF_mod_PrmC"/>
    <property type="match status" value="1"/>
</dbReference>
<proteinExistence type="inferred from homology"/>
<comment type="catalytic activity">
    <reaction evidence="4 5">
        <text>L-glutaminyl-[peptide chain release factor] + S-adenosyl-L-methionine = N(5)-methyl-L-glutaminyl-[peptide chain release factor] + S-adenosyl-L-homocysteine + H(+)</text>
        <dbReference type="Rhea" id="RHEA:42896"/>
        <dbReference type="Rhea" id="RHEA-COMP:10271"/>
        <dbReference type="Rhea" id="RHEA-COMP:10272"/>
        <dbReference type="ChEBI" id="CHEBI:15378"/>
        <dbReference type="ChEBI" id="CHEBI:30011"/>
        <dbReference type="ChEBI" id="CHEBI:57856"/>
        <dbReference type="ChEBI" id="CHEBI:59789"/>
        <dbReference type="ChEBI" id="CHEBI:61891"/>
        <dbReference type="EC" id="2.1.1.297"/>
    </reaction>
</comment>
<dbReference type="InterPro" id="IPR004556">
    <property type="entry name" value="HemK-like"/>
</dbReference>
<feature type="domain" description="Methyltransferase small" evidence="6">
    <location>
        <begin position="99"/>
        <end position="196"/>
    </location>
</feature>
<dbReference type="PROSITE" id="PS00092">
    <property type="entry name" value="N6_MTASE"/>
    <property type="match status" value="1"/>
</dbReference>
<evidence type="ECO:0000259" key="7">
    <source>
        <dbReference type="Pfam" id="PF17827"/>
    </source>
</evidence>
<dbReference type="GO" id="GO:0102559">
    <property type="term" value="F:peptide chain release factor N(5)-glutamine methyltransferase activity"/>
    <property type="evidence" value="ECO:0007669"/>
    <property type="project" value="UniProtKB-EC"/>
</dbReference>
<evidence type="ECO:0000256" key="5">
    <source>
        <dbReference type="HAMAP-Rule" id="MF_02126"/>
    </source>
</evidence>
<accession>Q6SHD0</accession>
<dbReference type="CDD" id="cd02440">
    <property type="entry name" value="AdoMet_MTases"/>
    <property type="match status" value="1"/>
</dbReference>
<dbReference type="EC" id="2.1.1.297" evidence="5"/>
<dbReference type="InterPro" id="IPR007848">
    <property type="entry name" value="Small_mtfrase_dom"/>
</dbReference>
<dbReference type="GO" id="GO:0032259">
    <property type="term" value="P:methylation"/>
    <property type="evidence" value="ECO:0007669"/>
    <property type="project" value="UniProtKB-KW"/>
</dbReference>
<feature type="binding site" evidence="5">
    <location>
        <position position="185"/>
    </location>
    <ligand>
        <name>S-adenosyl-L-methionine</name>
        <dbReference type="ChEBI" id="CHEBI:59789"/>
    </ligand>
</feature>
<comment type="function">
    <text evidence="5">Methylates the class 1 translation termination release factors RF1/PrfA and RF2/PrfB on the glutamine residue of the universally conserved GGQ motif.</text>
</comment>
<dbReference type="Gene3D" id="3.40.50.150">
    <property type="entry name" value="Vaccinia Virus protein VP39"/>
    <property type="match status" value="1"/>
</dbReference>
<dbReference type="NCBIfam" id="TIGR00536">
    <property type="entry name" value="hemK_fam"/>
    <property type="match status" value="1"/>
</dbReference>
<evidence type="ECO:0000259" key="6">
    <source>
        <dbReference type="Pfam" id="PF05175"/>
    </source>
</evidence>
<dbReference type="PANTHER" id="PTHR18895:SF74">
    <property type="entry name" value="MTRF1L RELEASE FACTOR GLUTAMINE METHYLTRANSFERASE"/>
    <property type="match status" value="1"/>
</dbReference>
<keyword evidence="3 5" id="KW-0949">S-adenosyl-L-methionine</keyword>
<dbReference type="Pfam" id="PF17827">
    <property type="entry name" value="PrmC_N"/>
    <property type="match status" value="1"/>
</dbReference>
<dbReference type="Gene3D" id="1.10.8.10">
    <property type="entry name" value="DNA helicase RuvA subunit, C-terminal domain"/>
    <property type="match status" value="1"/>
</dbReference>
<dbReference type="PANTHER" id="PTHR18895">
    <property type="entry name" value="HEMK METHYLTRANSFERASE"/>
    <property type="match status" value="1"/>
</dbReference>
<organism evidence="8">
    <name type="scientific">uncultured marine bacterium 440</name>
    <dbReference type="NCBI Taxonomy" id="257390"/>
    <lineage>
        <taxon>Bacteria</taxon>
        <taxon>environmental samples</taxon>
    </lineage>
</organism>
<protein>
    <recommendedName>
        <fullName evidence="5">Release factor glutamine methyltransferase</fullName>
        <shortName evidence="5">RF MTase</shortName>
        <ecNumber evidence="5">2.1.1.297</ecNumber>
    </recommendedName>
    <alternativeName>
        <fullName evidence="5">N5-glutamine methyltransferase PrmC</fullName>
    </alternativeName>
    <alternativeName>
        <fullName evidence="5">Protein-(glutamine-N5) MTase PrmC</fullName>
    </alternativeName>
    <alternativeName>
        <fullName evidence="5">Protein-glutamine N-methyltransferase PrmC</fullName>
    </alternativeName>
</protein>
<feature type="binding site" evidence="5">
    <location>
        <begin position="185"/>
        <end position="188"/>
    </location>
    <ligand>
        <name>substrate</name>
    </ligand>
</feature>
<feature type="binding site" evidence="5">
    <location>
        <position position="142"/>
    </location>
    <ligand>
        <name>S-adenosyl-L-methionine</name>
        <dbReference type="ChEBI" id="CHEBI:59789"/>
    </ligand>
</feature>
<gene>
    <name evidence="5" type="primary">prmC</name>
    <name evidence="8" type="ORF">MBMO_EBAC750-02H05.8</name>
</gene>